<keyword evidence="7" id="KW-1185">Reference proteome</keyword>
<dbReference type="InterPro" id="IPR017508">
    <property type="entry name" value="HipA_N1"/>
</dbReference>
<accession>A0ABV9CX05</accession>
<comment type="similarity">
    <text evidence="1">Belongs to the HipA Ser/Thr kinase family.</text>
</comment>
<evidence type="ECO:0000313" key="7">
    <source>
        <dbReference type="Proteomes" id="UP001596030"/>
    </source>
</evidence>
<keyword evidence="3" id="KW-0418">Kinase</keyword>
<dbReference type="Gene3D" id="1.10.1070.20">
    <property type="match status" value="1"/>
</dbReference>
<keyword evidence="2" id="KW-0808">Transferase</keyword>
<dbReference type="PANTHER" id="PTHR37419:SF1">
    <property type="entry name" value="SERINE_THREONINE-PROTEIN KINASE TOXIN HIPA"/>
    <property type="match status" value="1"/>
</dbReference>
<evidence type="ECO:0000256" key="3">
    <source>
        <dbReference type="ARBA" id="ARBA00022777"/>
    </source>
</evidence>
<dbReference type="InterPro" id="IPR012893">
    <property type="entry name" value="HipA-like_C"/>
</dbReference>
<protein>
    <submittedName>
        <fullName evidence="6">Type II toxin-antitoxin system HipA family toxin</fullName>
    </submittedName>
</protein>
<dbReference type="RefSeq" id="WP_246975143.1">
    <property type="nucleotide sequence ID" value="NZ_JAKGAN010000007.1"/>
</dbReference>
<proteinExistence type="inferred from homology"/>
<dbReference type="PANTHER" id="PTHR37419">
    <property type="entry name" value="SERINE/THREONINE-PROTEIN KINASE TOXIN HIPA"/>
    <property type="match status" value="1"/>
</dbReference>
<dbReference type="Proteomes" id="UP001596030">
    <property type="component" value="Unassembled WGS sequence"/>
</dbReference>
<comment type="caution">
    <text evidence="6">The sequence shown here is derived from an EMBL/GenBank/DDBJ whole genome shotgun (WGS) entry which is preliminary data.</text>
</comment>
<dbReference type="Pfam" id="PF07804">
    <property type="entry name" value="HipA_C"/>
    <property type="match status" value="1"/>
</dbReference>
<evidence type="ECO:0000313" key="6">
    <source>
        <dbReference type="EMBL" id="MFC4537313.1"/>
    </source>
</evidence>
<dbReference type="Pfam" id="PF13657">
    <property type="entry name" value="Couple_hipA"/>
    <property type="match status" value="1"/>
</dbReference>
<dbReference type="NCBIfam" id="TIGR03071">
    <property type="entry name" value="couple_hipA"/>
    <property type="match status" value="1"/>
</dbReference>
<reference evidence="7" key="1">
    <citation type="journal article" date="2019" name="Int. J. Syst. Evol. Microbiol.">
        <title>The Global Catalogue of Microorganisms (GCM) 10K type strain sequencing project: providing services to taxonomists for standard genome sequencing and annotation.</title>
        <authorList>
            <consortium name="The Broad Institute Genomics Platform"/>
            <consortium name="The Broad Institute Genome Sequencing Center for Infectious Disease"/>
            <person name="Wu L."/>
            <person name="Ma J."/>
        </authorList>
    </citation>
    <scope>NUCLEOTIDE SEQUENCE [LARGE SCALE GENOMIC DNA]</scope>
    <source>
        <strain evidence="7">CGMCC 1.12121</strain>
    </source>
</reference>
<organism evidence="6 7">
    <name type="scientific">Chromohalobacter sarecensis</name>
    <dbReference type="NCBI Taxonomy" id="245294"/>
    <lineage>
        <taxon>Bacteria</taxon>
        <taxon>Pseudomonadati</taxon>
        <taxon>Pseudomonadota</taxon>
        <taxon>Gammaproteobacteria</taxon>
        <taxon>Oceanospirillales</taxon>
        <taxon>Halomonadaceae</taxon>
        <taxon>Chromohalobacter</taxon>
    </lineage>
</organism>
<gene>
    <name evidence="6" type="ORF">ACFO0U_00780</name>
</gene>
<name>A0ABV9CX05_9GAMM</name>
<feature type="domain" description="HipA-like C-terminal" evidence="4">
    <location>
        <begin position="148"/>
        <end position="387"/>
    </location>
</feature>
<dbReference type="EMBL" id="JBHSEU010000001">
    <property type="protein sequence ID" value="MFC4537313.1"/>
    <property type="molecule type" value="Genomic_DNA"/>
</dbReference>
<evidence type="ECO:0000256" key="1">
    <source>
        <dbReference type="ARBA" id="ARBA00010164"/>
    </source>
</evidence>
<evidence type="ECO:0000259" key="5">
    <source>
        <dbReference type="Pfam" id="PF13657"/>
    </source>
</evidence>
<sequence>MKNESVSVLEISLHGIRVGHLVGYQGGRNVMTFDTAFREDPQRPTLTLTTHPDFPHADRLMASPWIRRQRLHPFFSNMLPEGTLRDWLARSLKIHADNEFPLIAQLGYDLPGAVVATPLPADEVPAHVLEHRTSVTPVPRSISRGQGFSLAGVQMKFSMYEREGAFRLGQHDTLGDWIIKTPSTRHRSVPANEYTAMRLAEAAGVEVPEIRLVPLSALKTLPDLPLPDEQWAYAIRRYDRQSTHRIHAEDMAQVLAQYPHEKYTGANYETLGKLFTRFTQDGLRSAQELARRLLINLLLANGDAHLKNWSFLYPDDDLPVLAPAYDIVFTQAYIDNEQEIALNLNGRKQWYALQWDDFRAWSQHIGVPWHGIRVALDDTLQRVRETWPALLQDAPMHPEHKRKLIAHWQRLPNSWGLTALQNCPSPP</sequence>
<evidence type="ECO:0000259" key="4">
    <source>
        <dbReference type="Pfam" id="PF07804"/>
    </source>
</evidence>
<feature type="domain" description="HipA N-terminal subdomain 1" evidence="5">
    <location>
        <begin position="9"/>
        <end position="115"/>
    </location>
</feature>
<dbReference type="InterPro" id="IPR052028">
    <property type="entry name" value="HipA_Ser/Thr_kinase"/>
</dbReference>
<evidence type="ECO:0000256" key="2">
    <source>
        <dbReference type="ARBA" id="ARBA00022679"/>
    </source>
</evidence>